<dbReference type="OrthoDB" id="5989075at2759"/>
<evidence type="ECO:0000313" key="4">
    <source>
        <dbReference type="Proteomes" id="UP001163046"/>
    </source>
</evidence>
<dbReference type="Proteomes" id="UP001163046">
    <property type="component" value="Unassembled WGS sequence"/>
</dbReference>
<evidence type="ECO:0000256" key="2">
    <source>
        <dbReference type="SAM" id="MobiDB-lite"/>
    </source>
</evidence>
<gene>
    <name evidence="3" type="ORF">OS493_034720</name>
</gene>
<evidence type="ECO:0000256" key="1">
    <source>
        <dbReference type="ARBA" id="ARBA00009024"/>
    </source>
</evidence>
<dbReference type="Pfam" id="PF04749">
    <property type="entry name" value="PLAC8"/>
    <property type="match status" value="1"/>
</dbReference>
<organism evidence="3 4">
    <name type="scientific">Desmophyllum pertusum</name>
    <dbReference type="NCBI Taxonomy" id="174260"/>
    <lineage>
        <taxon>Eukaryota</taxon>
        <taxon>Metazoa</taxon>
        <taxon>Cnidaria</taxon>
        <taxon>Anthozoa</taxon>
        <taxon>Hexacorallia</taxon>
        <taxon>Scleractinia</taxon>
        <taxon>Caryophylliina</taxon>
        <taxon>Caryophylliidae</taxon>
        <taxon>Desmophyllum</taxon>
    </lineage>
</organism>
<feature type="compositionally biased region" description="Pro residues" evidence="2">
    <location>
        <begin position="19"/>
        <end position="45"/>
    </location>
</feature>
<dbReference type="EMBL" id="MU826399">
    <property type="protein sequence ID" value="KAJ7376443.1"/>
    <property type="molecule type" value="Genomic_DNA"/>
</dbReference>
<keyword evidence="4" id="KW-1185">Reference proteome</keyword>
<evidence type="ECO:0000313" key="3">
    <source>
        <dbReference type="EMBL" id="KAJ7376443.1"/>
    </source>
</evidence>
<dbReference type="NCBIfam" id="TIGR01571">
    <property type="entry name" value="A_thal_Cys_rich"/>
    <property type="match status" value="1"/>
</dbReference>
<comment type="caution">
    <text evidence="3">The sequence shown here is derived from an EMBL/GenBank/DDBJ whole genome shotgun (WGS) entry which is preliminary data.</text>
</comment>
<dbReference type="PANTHER" id="PTHR15907">
    <property type="entry name" value="DUF614 FAMILY PROTEIN-RELATED"/>
    <property type="match status" value="1"/>
</dbReference>
<name>A0A9W9Z711_9CNID</name>
<sequence length="188" mass="20215">MSEKPSVGYSEMQDDPGARGPPPYGMQPGYPPAQPGYPPAQPGYPPAQAGYPPAQAGYPQPVMAQPTNMQQSTNTTIVVNQPAPVVLQQGQRDWSTDLCGCFEDCYSLCMGLFCPCFLLCDVSSRMGEGCCFAFCCPGALLGLRIKLRVQENIQGSLCNDFCLVQCCTTCVLCQLARGAGPRWSEVIL</sequence>
<protein>
    <submittedName>
        <fullName evidence="3">Uncharacterized protein</fullName>
    </submittedName>
</protein>
<proteinExistence type="inferred from homology"/>
<feature type="region of interest" description="Disordered" evidence="2">
    <location>
        <begin position="1"/>
        <end position="51"/>
    </location>
</feature>
<dbReference type="AlphaFoldDB" id="A0A9W9Z711"/>
<comment type="similarity">
    <text evidence="1">Belongs to the cornifelin family.</text>
</comment>
<dbReference type="InterPro" id="IPR006461">
    <property type="entry name" value="PLAC_motif_containing"/>
</dbReference>
<accession>A0A9W9Z711</accession>
<reference evidence="3" key="1">
    <citation type="submission" date="2023-01" db="EMBL/GenBank/DDBJ databases">
        <title>Genome assembly of the deep-sea coral Lophelia pertusa.</title>
        <authorList>
            <person name="Herrera S."/>
            <person name="Cordes E."/>
        </authorList>
    </citation>
    <scope>NUCLEOTIDE SEQUENCE</scope>
    <source>
        <strain evidence="3">USNM1676648</strain>
        <tissue evidence="3">Polyp</tissue>
    </source>
</reference>